<dbReference type="GO" id="GO:0005975">
    <property type="term" value="P:carbohydrate metabolic process"/>
    <property type="evidence" value="ECO:0007669"/>
    <property type="project" value="InterPro"/>
</dbReference>
<name>A0A9P6EA38_9AGAR</name>
<dbReference type="OrthoDB" id="4138492at2759"/>
<sequence length="448" mass="48976">MVNISVVSTIAAAVTDYQTFPFDPGFDIQSILKVTQSLPSHSWEYGTFAEALIEIYNPEISVFGETPFPVPSFAKNDIKALNYLQPKVVLGTGYTSLAKGDGAAGDPASMGVGAVLLGKSLPTFATAAEETVTALLKDTPRFANGAISHRADVAELWADFMYMVPPFFAYYAADKTNETLLREAVKQCGLYRDVLQSKSNDQWNGAWHHIIGPQNQDLGLWSTGNAWAAAGMTRVLATVMKLDWLQSTWKNQAADQLSLYIKQIVDAVVKAPQDGKLLRNYLNDLDQWNGGFGEISGSSLMAATIYRMAVLRPDTFGQSYIRWADEIRQTLGEKDTQGAAHVTPAGVVTPAVNPLAWKDPIPYTAGSPEGNSFAVLLYAAWRDCVLAHKCVSPAPGSSLAPPPATIPRPTTKCPNRRQQVKAKRSLTNRQRDLARRHIGRRGFHINPH</sequence>
<dbReference type="SUPFAM" id="SSF48208">
    <property type="entry name" value="Six-hairpin glycosidases"/>
    <property type="match status" value="1"/>
</dbReference>
<comment type="caution">
    <text evidence="3">The sequence shown here is derived from an EMBL/GenBank/DDBJ whole genome shotgun (WGS) entry which is preliminary data.</text>
</comment>
<organism evidence="3 4">
    <name type="scientific">Crepidotus variabilis</name>
    <dbReference type="NCBI Taxonomy" id="179855"/>
    <lineage>
        <taxon>Eukaryota</taxon>
        <taxon>Fungi</taxon>
        <taxon>Dikarya</taxon>
        <taxon>Basidiomycota</taxon>
        <taxon>Agaricomycotina</taxon>
        <taxon>Agaricomycetes</taxon>
        <taxon>Agaricomycetidae</taxon>
        <taxon>Agaricales</taxon>
        <taxon>Agaricineae</taxon>
        <taxon>Crepidotaceae</taxon>
        <taxon>Crepidotus</taxon>
    </lineage>
</organism>
<dbReference type="InterPro" id="IPR008928">
    <property type="entry name" value="6-hairpin_glycosidase_sf"/>
</dbReference>
<proteinExistence type="predicted"/>
<evidence type="ECO:0000313" key="4">
    <source>
        <dbReference type="Proteomes" id="UP000807306"/>
    </source>
</evidence>
<protein>
    <submittedName>
        <fullName evidence="3">Family 88 glycosyl hydrolase</fullName>
    </submittedName>
</protein>
<dbReference type="PANTHER" id="PTHR41814">
    <property type="entry name" value="EXPRESSED PROTEIN"/>
    <property type="match status" value="1"/>
</dbReference>
<reference evidence="3" key="1">
    <citation type="submission" date="2020-11" db="EMBL/GenBank/DDBJ databases">
        <authorList>
            <consortium name="DOE Joint Genome Institute"/>
            <person name="Ahrendt S."/>
            <person name="Riley R."/>
            <person name="Andreopoulos W."/>
            <person name="Labutti K."/>
            <person name="Pangilinan J."/>
            <person name="Ruiz-Duenas F.J."/>
            <person name="Barrasa J.M."/>
            <person name="Sanchez-Garcia M."/>
            <person name="Camarero S."/>
            <person name="Miyauchi S."/>
            <person name="Serrano A."/>
            <person name="Linde D."/>
            <person name="Babiker R."/>
            <person name="Drula E."/>
            <person name="Ayuso-Fernandez I."/>
            <person name="Pacheco R."/>
            <person name="Padilla G."/>
            <person name="Ferreira P."/>
            <person name="Barriuso J."/>
            <person name="Kellner H."/>
            <person name="Castanera R."/>
            <person name="Alfaro M."/>
            <person name="Ramirez L."/>
            <person name="Pisabarro A.G."/>
            <person name="Kuo A."/>
            <person name="Tritt A."/>
            <person name="Lipzen A."/>
            <person name="He G."/>
            <person name="Yan M."/>
            <person name="Ng V."/>
            <person name="Cullen D."/>
            <person name="Martin F."/>
            <person name="Rosso M.-N."/>
            <person name="Henrissat B."/>
            <person name="Hibbett D."/>
            <person name="Martinez A.T."/>
            <person name="Grigoriev I.V."/>
        </authorList>
    </citation>
    <scope>NUCLEOTIDE SEQUENCE</scope>
    <source>
        <strain evidence="3">CBS 506.95</strain>
    </source>
</reference>
<dbReference type="InterPro" id="IPR012341">
    <property type="entry name" value="6hp_glycosidase-like_sf"/>
</dbReference>
<dbReference type="GO" id="GO:0016787">
    <property type="term" value="F:hydrolase activity"/>
    <property type="evidence" value="ECO:0007669"/>
    <property type="project" value="UniProtKB-KW"/>
</dbReference>
<dbReference type="PANTHER" id="PTHR41814:SF1">
    <property type="entry name" value="CELLULASE"/>
    <property type="match status" value="1"/>
</dbReference>
<dbReference type="AlphaFoldDB" id="A0A9P6EA38"/>
<dbReference type="Proteomes" id="UP000807306">
    <property type="component" value="Unassembled WGS sequence"/>
</dbReference>
<gene>
    <name evidence="3" type="ORF">CPB83DRAFT_818971</name>
</gene>
<dbReference type="Gene3D" id="1.50.10.10">
    <property type="match status" value="1"/>
</dbReference>
<keyword evidence="4" id="KW-1185">Reference proteome</keyword>
<evidence type="ECO:0000313" key="3">
    <source>
        <dbReference type="EMBL" id="KAF9525235.1"/>
    </source>
</evidence>
<dbReference type="InterPro" id="IPR010905">
    <property type="entry name" value="Glyco_hydro_88"/>
</dbReference>
<keyword evidence="1 3" id="KW-0378">Hydrolase</keyword>
<evidence type="ECO:0000256" key="1">
    <source>
        <dbReference type="ARBA" id="ARBA00022801"/>
    </source>
</evidence>
<dbReference type="EMBL" id="MU157887">
    <property type="protein sequence ID" value="KAF9525235.1"/>
    <property type="molecule type" value="Genomic_DNA"/>
</dbReference>
<dbReference type="Pfam" id="PF07470">
    <property type="entry name" value="Glyco_hydro_88"/>
    <property type="match status" value="1"/>
</dbReference>
<accession>A0A9P6EA38</accession>
<feature type="compositionally biased region" description="Basic residues" evidence="2">
    <location>
        <begin position="414"/>
        <end position="426"/>
    </location>
</feature>
<feature type="region of interest" description="Disordered" evidence="2">
    <location>
        <begin position="394"/>
        <end position="428"/>
    </location>
</feature>
<evidence type="ECO:0000256" key="2">
    <source>
        <dbReference type="SAM" id="MobiDB-lite"/>
    </source>
</evidence>